<protein>
    <submittedName>
        <fullName evidence="1">Uncharacterized protein</fullName>
    </submittedName>
</protein>
<dbReference type="EMBL" id="QGKS01000249">
    <property type="protein sequence ID" value="PWR14021.1"/>
    <property type="molecule type" value="Genomic_DNA"/>
</dbReference>
<evidence type="ECO:0000313" key="1">
    <source>
        <dbReference type="EMBL" id="PWR14021.1"/>
    </source>
</evidence>
<evidence type="ECO:0000313" key="2">
    <source>
        <dbReference type="Proteomes" id="UP000246050"/>
    </source>
</evidence>
<sequence length="167" mass="18110">MVLDVVMSRQRGYETRVLPAVRPFTENGFTLRDLVASPPDRAQLGLMAGEQATMVGVAEGLLAFARDEGIDDEDEACREWAKRAAGLAHAFRCEERVGGVKGIGLALFCYLQMRSGGDGVKPDGRVRASLRGQGFPCPKDPHAVLTVAQAAAAELQVSQLWLDQLLW</sequence>
<dbReference type="Proteomes" id="UP000246050">
    <property type="component" value="Unassembled WGS sequence"/>
</dbReference>
<organism evidence="1 2">
    <name type="scientific">Micromonospora sicca</name>
    <dbReference type="NCBI Taxonomy" id="2202420"/>
    <lineage>
        <taxon>Bacteria</taxon>
        <taxon>Bacillati</taxon>
        <taxon>Actinomycetota</taxon>
        <taxon>Actinomycetes</taxon>
        <taxon>Micromonosporales</taxon>
        <taxon>Micromonosporaceae</taxon>
        <taxon>Micromonospora</taxon>
    </lineage>
</organism>
<comment type="caution">
    <text evidence="1">The sequence shown here is derived from an EMBL/GenBank/DDBJ whole genome shotgun (WGS) entry which is preliminary data.</text>
</comment>
<dbReference type="AlphaFoldDB" id="A0A317DH68"/>
<proteinExistence type="predicted"/>
<gene>
    <name evidence="1" type="ORF">DKT69_18115</name>
</gene>
<accession>A0A317DH68</accession>
<reference evidence="1 2" key="1">
    <citation type="submission" date="2018-05" db="EMBL/GenBank/DDBJ databases">
        <title>Micromonosporas from Atacama Desert.</title>
        <authorList>
            <person name="Carro L."/>
            <person name="Golinska P."/>
            <person name="Klenk H.-P."/>
            <person name="Goodfellow M."/>
        </authorList>
    </citation>
    <scope>NUCLEOTIDE SEQUENCE [LARGE SCALE GENOMIC DNA]</scope>
    <source>
        <strain evidence="1 2">4G51</strain>
    </source>
</reference>
<name>A0A317DH68_9ACTN</name>
<dbReference type="OrthoDB" id="3822561at2"/>
<dbReference type="RefSeq" id="WP_109802714.1">
    <property type="nucleotide sequence ID" value="NZ_QGKS01000249.1"/>
</dbReference>